<evidence type="ECO:0000313" key="2">
    <source>
        <dbReference type="EMBL" id="GIG39151.1"/>
    </source>
</evidence>
<accession>A0ABQ4DIH7</accession>
<dbReference type="Gene3D" id="2.40.10.170">
    <property type="match status" value="1"/>
</dbReference>
<dbReference type="Pfam" id="PF21095">
    <property type="entry name" value="CarD_C"/>
    <property type="match status" value="1"/>
</dbReference>
<dbReference type="Gene3D" id="1.20.58.1290">
    <property type="entry name" value="CarD-like, C-terminal domain"/>
    <property type="match status" value="1"/>
</dbReference>
<dbReference type="InterPro" id="IPR048792">
    <property type="entry name" value="CarD_C"/>
</dbReference>
<dbReference type="InterPro" id="IPR052531">
    <property type="entry name" value="CarD-like_regulator"/>
</dbReference>
<dbReference type="InterPro" id="IPR003711">
    <property type="entry name" value="CarD-like/TRCF_RID"/>
</dbReference>
<reference evidence="2 3" key="1">
    <citation type="submission" date="2021-01" db="EMBL/GenBank/DDBJ databases">
        <title>Whole genome shotgun sequence of Cellulomonas phragmiteti NBRC 110785.</title>
        <authorList>
            <person name="Komaki H."/>
            <person name="Tamura T."/>
        </authorList>
    </citation>
    <scope>NUCLEOTIDE SEQUENCE [LARGE SCALE GENOMIC DNA]</scope>
    <source>
        <strain evidence="2 3">NBRC 110785</strain>
    </source>
</reference>
<feature type="domain" description="CarD-like/TRCF RNAP-interacting" evidence="1">
    <location>
        <begin position="2"/>
        <end position="112"/>
    </location>
</feature>
<dbReference type="SUPFAM" id="SSF141259">
    <property type="entry name" value="CarD-like"/>
    <property type="match status" value="1"/>
</dbReference>
<name>A0ABQ4DIH7_9CELL</name>
<organism evidence="2 3">
    <name type="scientific">Cellulomonas phragmiteti</name>
    <dbReference type="NCBI Taxonomy" id="478780"/>
    <lineage>
        <taxon>Bacteria</taxon>
        <taxon>Bacillati</taxon>
        <taxon>Actinomycetota</taxon>
        <taxon>Actinomycetes</taxon>
        <taxon>Micrococcales</taxon>
        <taxon>Cellulomonadaceae</taxon>
        <taxon>Cellulomonas</taxon>
    </lineage>
</organism>
<protein>
    <submittedName>
        <fullName evidence="2">CarD-like transcriptional regulator</fullName>
    </submittedName>
</protein>
<gene>
    <name evidence="2" type="ORF">Cph01nite_09130</name>
</gene>
<dbReference type="Proteomes" id="UP000614741">
    <property type="component" value="Unassembled WGS sequence"/>
</dbReference>
<dbReference type="PANTHER" id="PTHR38447:SF1">
    <property type="entry name" value="RNA POLYMERASE-BINDING TRANSCRIPTION FACTOR CARD"/>
    <property type="match status" value="1"/>
</dbReference>
<keyword evidence="3" id="KW-1185">Reference proteome</keyword>
<proteinExistence type="predicted"/>
<dbReference type="Pfam" id="PF02559">
    <property type="entry name" value="CarD_TRCF_RID"/>
    <property type="match status" value="1"/>
</dbReference>
<evidence type="ECO:0000313" key="3">
    <source>
        <dbReference type="Proteomes" id="UP000614741"/>
    </source>
</evidence>
<dbReference type="PANTHER" id="PTHR38447">
    <property type="entry name" value="TRANSCRIPTION FACTOR YDEB-RELATED"/>
    <property type="match status" value="1"/>
</dbReference>
<dbReference type="RefSeq" id="WP_203671585.1">
    <property type="nucleotide sequence ID" value="NZ_BONP01000004.1"/>
</dbReference>
<dbReference type="InterPro" id="IPR036101">
    <property type="entry name" value="CarD-like/TRCF_RID_sf"/>
</dbReference>
<dbReference type="InterPro" id="IPR042215">
    <property type="entry name" value="CarD-like_C"/>
</dbReference>
<dbReference type="EMBL" id="BONP01000004">
    <property type="protein sequence ID" value="GIG39151.1"/>
    <property type="molecule type" value="Genomic_DNA"/>
</dbReference>
<comment type="caution">
    <text evidence="2">The sequence shown here is derived from an EMBL/GenBank/DDBJ whole genome shotgun (WGS) entry which is preliminary data.</text>
</comment>
<evidence type="ECO:0000259" key="1">
    <source>
        <dbReference type="SMART" id="SM01058"/>
    </source>
</evidence>
<dbReference type="SMART" id="SM01058">
    <property type="entry name" value="CarD_TRCF"/>
    <property type="match status" value="1"/>
</dbReference>
<sequence length="172" mass="18769">MQPAIGEIVVHPHHGPTTVVGILERTFRGEAHQYLQLEVLGSGMAVSVPLAKAEEIGLRPLYDAAGVAALLAVLGSPSDQVQEAWTRRFKENQERMRSQDHLVQAEVVRDLTRRSVERGLSTGEKEQLWLATQPLLTELALALGVPRERAQEVVDAAILDGQSSPQELSVPS</sequence>